<reference evidence="4 5" key="1">
    <citation type="journal article" date="2014" name="Nature">
        <title>An environmental bacterial taxon with a large and distinct metabolic repertoire.</title>
        <authorList>
            <person name="Wilson M.C."/>
            <person name="Mori T."/>
            <person name="Ruckert C."/>
            <person name="Uria A.R."/>
            <person name="Helf M.J."/>
            <person name="Takada K."/>
            <person name="Gernert C."/>
            <person name="Steffens U.A."/>
            <person name="Heycke N."/>
            <person name="Schmitt S."/>
            <person name="Rinke C."/>
            <person name="Helfrich E.J."/>
            <person name="Brachmann A.O."/>
            <person name="Gurgui C."/>
            <person name="Wakimoto T."/>
            <person name="Kracht M."/>
            <person name="Crusemann M."/>
            <person name="Hentschel U."/>
            <person name="Abe I."/>
            <person name="Matsunaga S."/>
            <person name="Kalinowski J."/>
            <person name="Takeyama H."/>
            <person name="Piel J."/>
        </authorList>
    </citation>
    <scope>NUCLEOTIDE SEQUENCE [LARGE SCALE GENOMIC DNA]</scope>
    <source>
        <strain evidence="5">TSY1</strain>
    </source>
</reference>
<evidence type="ECO:0000313" key="5">
    <source>
        <dbReference type="Proteomes" id="UP000019141"/>
    </source>
</evidence>
<accession>W4L622</accession>
<dbReference type="GO" id="GO:0046872">
    <property type="term" value="F:metal ion binding"/>
    <property type="evidence" value="ECO:0007669"/>
    <property type="project" value="UniProtKB-KW"/>
</dbReference>
<dbReference type="EC" id="1.1.1.262" evidence="4"/>
<evidence type="ECO:0000313" key="4">
    <source>
        <dbReference type="EMBL" id="ETW93304.1"/>
    </source>
</evidence>
<proteinExistence type="predicted"/>
<dbReference type="PATRIC" id="fig|1429438.4.peg.7461"/>
<keyword evidence="5" id="KW-1185">Reference proteome</keyword>
<dbReference type="EMBL" id="AZHW01001262">
    <property type="protein sequence ID" value="ETW93304.1"/>
    <property type="molecule type" value="Genomic_DNA"/>
</dbReference>
<dbReference type="SUPFAM" id="SSF53659">
    <property type="entry name" value="Isocitrate/Isopropylmalate dehydrogenase-like"/>
    <property type="match status" value="1"/>
</dbReference>
<protein>
    <submittedName>
        <fullName evidence="4">4-hydroxythreonine-4-phosphate dehydrogenase</fullName>
        <ecNumber evidence="4">1.1.1.262</ecNumber>
    </submittedName>
</protein>
<evidence type="ECO:0000256" key="1">
    <source>
        <dbReference type="ARBA" id="ARBA00022723"/>
    </source>
</evidence>
<dbReference type="GO" id="GO:0051287">
    <property type="term" value="F:NAD binding"/>
    <property type="evidence" value="ECO:0007669"/>
    <property type="project" value="InterPro"/>
</dbReference>
<organism evidence="4 5">
    <name type="scientific">Entotheonella factor</name>
    <dbReference type="NCBI Taxonomy" id="1429438"/>
    <lineage>
        <taxon>Bacteria</taxon>
        <taxon>Pseudomonadati</taxon>
        <taxon>Nitrospinota/Tectimicrobiota group</taxon>
        <taxon>Candidatus Tectimicrobiota</taxon>
        <taxon>Candidatus Entotheonellia</taxon>
        <taxon>Candidatus Entotheonellales</taxon>
        <taxon>Candidatus Entotheonellaceae</taxon>
        <taxon>Candidatus Entotheonella</taxon>
    </lineage>
</organism>
<dbReference type="PANTHER" id="PTHR30004:SF6">
    <property type="entry name" value="D-THREONATE 4-PHOSPHATE DEHYDROGENASE"/>
    <property type="match status" value="1"/>
</dbReference>
<dbReference type="GO" id="GO:0050570">
    <property type="term" value="F:4-hydroxythreonine-4-phosphate dehydrogenase activity"/>
    <property type="evidence" value="ECO:0007669"/>
    <property type="project" value="UniProtKB-EC"/>
</dbReference>
<dbReference type="NCBIfam" id="TIGR00557">
    <property type="entry name" value="pdxA"/>
    <property type="match status" value="1"/>
</dbReference>
<dbReference type="Pfam" id="PF04166">
    <property type="entry name" value="PdxA"/>
    <property type="match status" value="1"/>
</dbReference>
<sequence>MVSSIDQAQRPIIALTVGDPAGVGPEIVVKALSDPAMYACMRPLVFADRAVLVQTLEMLGETMDLNEVQTPSEGHFRAGCMDFVDVGVLPEPIAYGEVSAAGGKAGYTYLDRAIDAALAGEVDALATAPLNKESLQAAKLPYIDHTAVLKARAAVHEPMTLFLVKNLKIFFLTRHVSFRAIAEAITPELLRETLPLCDLYLRQLGIETPMLAVAALNPHGGEQGLFGHEEMEILAPAVAEAQAQGLQVKGPVPADSVFHQALEGRYDGVLSLYHDQGHIAAKTLDFHGTVSLTMGLQFLRTSVDHGTAFDIAGRGIAEPRGMVEAMRAAAQYAIPARQG</sequence>
<dbReference type="HOGENOM" id="CLU_040168_0_1_7"/>
<dbReference type="Proteomes" id="UP000019141">
    <property type="component" value="Unassembled WGS sequence"/>
</dbReference>
<dbReference type="PANTHER" id="PTHR30004">
    <property type="entry name" value="4-HYDROXYTHREONINE-4-PHOSPHATE DEHYDROGENASE"/>
    <property type="match status" value="1"/>
</dbReference>
<keyword evidence="1" id="KW-0479">Metal-binding</keyword>
<comment type="caution">
    <text evidence="4">The sequence shown here is derived from an EMBL/GenBank/DDBJ whole genome shotgun (WGS) entry which is preliminary data.</text>
</comment>
<keyword evidence="3" id="KW-0520">NAD</keyword>
<evidence type="ECO:0000256" key="3">
    <source>
        <dbReference type="ARBA" id="ARBA00023027"/>
    </source>
</evidence>
<gene>
    <name evidence="4" type="primary">pdxA</name>
    <name evidence="4" type="ORF">ETSY1_39805</name>
</gene>
<dbReference type="InterPro" id="IPR005255">
    <property type="entry name" value="PdxA_fam"/>
</dbReference>
<dbReference type="Gene3D" id="3.40.718.10">
    <property type="entry name" value="Isopropylmalate Dehydrogenase"/>
    <property type="match status" value="1"/>
</dbReference>
<keyword evidence="2 4" id="KW-0560">Oxidoreductase</keyword>
<dbReference type="AlphaFoldDB" id="W4L622"/>
<evidence type="ECO:0000256" key="2">
    <source>
        <dbReference type="ARBA" id="ARBA00023002"/>
    </source>
</evidence>
<name>W4L622_ENTF1</name>